<accession>A0AAD9JSM0</accession>
<gene>
    <name evidence="1" type="ORF">NP493_1847g00032</name>
</gene>
<evidence type="ECO:0000313" key="1">
    <source>
        <dbReference type="EMBL" id="KAK2157858.1"/>
    </source>
</evidence>
<organism evidence="1 2">
    <name type="scientific">Ridgeia piscesae</name>
    <name type="common">Tubeworm</name>
    <dbReference type="NCBI Taxonomy" id="27915"/>
    <lineage>
        <taxon>Eukaryota</taxon>
        <taxon>Metazoa</taxon>
        <taxon>Spiralia</taxon>
        <taxon>Lophotrochozoa</taxon>
        <taxon>Annelida</taxon>
        <taxon>Polychaeta</taxon>
        <taxon>Sedentaria</taxon>
        <taxon>Canalipalpata</taxon>
        <taxon>Sabellida</taxon>
        <taxon>Siboglinidae</taxon>
        <taxon>Ridgeia</taxon>
    </lineage>
</organism>
<comment type="caution">
    <text evidence="1">The sequence shown here is derived from an EMBL/GenBank/DDBJ whole genome shotgun (WGS) entry which is preliminary data.</text>
</comment>
<proteinExistence type="predicted"/>
<reference evidence="1" key="1">
    <citation type="journal article" date="2023" name="Mol. Biol. Evol.">
        <title>Third-Generation Sequencing Reveals the Adaptive Role of the Epigenome in Three Deep-Sea Polychaetes.</title>
        <authorList>
            <person name="Perez M."/>
            <person name="Aroh O."/>
            <person name="Sun Y."/>
            <person name="Lan Y."/>
            <person name="Juniper S.K."/>
            <person name="Young C.R."/>
            <person name="Angers B."/>
            <person name="Qian P.Y."/>
        </authorList>
    </citation>
    <scope>NUCLEOTIDE SEQUENCE</scope>
    <source>
        <strain evidence="1">R07B-5</strain>
    </source>
</reference>
<dbReference type="EMBL" id="JAODUO010001845">
    <property type="protein sequence ID" value="KAK2157858.1"/>
    <property type="molecule type" value="Genomic_DNA"/>
</dbReference>
<evidence type="ECO:0000313" key="2">
    <source>
        <dbReference type="Proteomes" id="UP001209878"/>
    </source>
</evidence>
<dbReference type="AlphaFoldDB" id="A0AAD9JSM0"/>
<name>A0AAD9JSM0_RIDPI</name>
<keyword evidence="2" id="KW-1185">Reference proteome</keyword>
<sequence length="232" mass="26257">MDPTGHGWELDHQGILLPRTVPTGTLSAPAVILHLIHCNCKTSGCLTAACSCSKVVVHNSSVKWVIQVRVSSYESLVLVPRTSHSYEYMTHVVVAKQSSRESCASDVIRKQQPSADYADYRSQVDIPYVEGVSERVHRVMKKYGVATAVRPHTTLRRLLVHPQDKVELAEEDHATTDNHIKGWEGAKIIDKEPNKRTRQVKEAIWIRKTKTQMNRDEGKYEIPHVYDDVICH</sequence>
<protein>
    <submittedName>
        <fullName evidence="1">Uncharacterized protein</fullName>
    </submittedName>
</protein>
<dbReference type="Proteomes" id="UP001209878">
    <property type="component" value="Unassembled WGS sequence"/>
</dbReference>